<evidence type="ECO:0000313" key="2">
    <source>
        <dbReference type="Proteomes" id="UP000267606"/>
    </source>
</evidence>
<evidence type="ECO:0000313" key="3">
    <source>
        <dbReference type="WBParaSite" id="OFLC_0001045601-mRNA-1"/>
    </source>
</evidence>
<dbReference type="WBParaSite" id="OFLC_0001045601-mRNA-1">
    <property type="protein sequence ID" value="OFLC_0001045601-mRNA-1"/>
    <property type="gene ID" value="OFLC_0001045601"/>
</dbReference>
<dbReference type="EMBL" id="UZAJ01013957">
    <property type="protein sequence ID" value="VDO68634.1"/>
    <property type="molecule type" value="Genomic_DNA"/>
</dbReference>
<sequence length="94" mass="11041">MNYYFSEASDQPTCSKNFSSNTRQKNYNIAGRTGCLRSIFITNRSLFFDASKDEMLELLSRLKNVIQKEIPMLELEQHWTNIVRDSVSLREIRT</sequence>
<gene>
    <name evidence="1" type="ORF">OFLC_LOCUS10458</name>
</gene>
<protein>
    <submittedName>
        <fullName evidence="1 3">Uncharacterized protein</fullName>
    </submittedName>
</protein>
<proteinExistence type="predicted"/>
<reference evidence="1 2" key="2">
    <citation type="submission" date="2018-11" db="EMBL/GenBank/DDBJ databases">
        <authorList>
            <consortium name="Pathogen Informatics"/>
        </authorList>
    </citation>
    <scope>NUCLEOTIDE SEQUENCE [LARGE SCALE GENOMIC DNA]</scope>
</reference>
<dbReference type="AlphaFoldDB" id="A0A183HSJ5"/>
<dbReference type="Proteomes" id="UP000267606">
    <property type="component" value="Unassembled WGS sequence"/>
</dbReference>
<organism evidence="3">
    <name type="scientific">Onchocerca flexuosa</name>
    <dbReference type="NCBI Taxonomy" id="387005"/>
    <lineage>
        <taxon>Eukaryota</taxon>
        <taxon>Metazoa</taxon>
        <taxon>Ecdysozoa</taxon>
        <taxon>Nematoda</taxon>
        <taxon>Chromadorea</taxon>
        <taxon>Rhabditida</taxon>
        <taxon>Spirurina</taxon>
        <taxon>Spiruromorpha</taxon>
        <taxon>Filarioidea</taxon>
        <taxon>Onchocercidae</taxon>
        <taxon>Onchocerca</taxon>
    </lineage>
</organism>
<name>A0A183HSJ5_9BILA</name>
<reference evidence="3" key="1">
    <citation type="submission" date="2016-06" db="UniProtKB">
        <authorList>
            <consortium name="WormBaseParasite"/>
        </authorList>
    </citation>
    <scope>IDENTIFICATION</scope>
</reference>
<evidence type="ECO:0000313" key="1">
    <source>
        <dbReference type="EMBL" id="VDO68634.1"/>
    </source>
</evidence>
<accession>A0A183HSJ5</accession>
<dbReference type="STRING" id="387005.A0A183HSJ5"/>
<keyword evidence="2" id="KW-1185">Reference proteome</keyword>